<evidence type="ECO:0000259" key="3">
    <source>
        <dbReference type="PROSITE" id="PS50009"/>
    </source>
</evidence>
<dbReference type="PANTHER" id="PTHR23113">
    <property type="entry name" value="GUANINE NUCLEOTIDE EXCHANGE FACTOR"/>
    <property type="match status" value="1"/>
</dbReference>
<keyword evidence="1 2" id="KW-0344">Guanine-nucleotide releasing factor</keyword>
<keyword evidence="5" id="KW-1185">Reference proteome</keyword>
<feature type="non-terminal residue" evidence="4">
    <location>
        <position position="1"/>
    </location>
</feature>
<dbReference type="Gene3D" id="1.10.840.10">
    <property type="entry name" value="Ras guanine-nucleotide exchange factors catalytic domain"/>
    <property type="match status" value="1"/>
</dbReference>
<dbReference type="STRING" id="215637.A0A4P9ZPR3"/>
<protein>
    <submittedName>
        <fullName evidence="4">Ras guanine nucleotide exchange factor domain-containing protein</fullName>
    </submittedName>
</protein>
<dbReference type="InterPro" id="IPR001895">
    <property type="entry name" value="RASGEF_cat_dom"/>
</dbReference>
<dbReference type="EMBL" id="ML002921">
    <property type="protein sequence ID" value="RKP35245.1"/>
    <property type="molecule type" value="Genomic_DNA"/>
</dbReference>
<organism evidence="4 5">
    <name type="scientific">Dimargaris cristalligena</name>
    <dbReference type="NCBI Taxonomy" id="215637"/>
    <lineage>
        <taxon>Eukaryota</taxon>
        <taxon>Fungi</taxon>
        <taxon>Fungi incertae sedis</taxon>
        <taxon>Zoopagomycota</taxon>
        <taxon>Kickxellomycotina</taxon>
        <taxon>Dimargaritomycetes</taxon>
        <taxon>Dimargaritales</taxon>
        <taxon>Dimargaritaceae</taxon>
        <taxon>Dimargaris</taxon>
    </lineage>
</organism>
<dbReference type="InterPro" id="IPR023578">
    <property type="entry name" value="Ras_GEF_dom_sf"/>
</dbReference>
<dbReference type="Proteomes" id="UP000268162">
    <property type="component" value="Unassembled WGS sequence"/>
</dbReference>
<dbReference type="PANTHER" id="PTHR23113:SF99">
    <property type="entry name" value="RASGEF DOMAIN-CONTAINING PROTEIN"/>
    <property type="match status" value="1"/>
</dbReference>
<reference evidence="5" key="1">
    <citation type="journal article" date="2018" name="Nat. Microbiol.">
        <title>Leveraging single-cell genomics to expand the fungal tree of life.</title>
        <authorList>
            <person name="Ahrendt S.R."/>
            <person name="Quandt C.A."/>
            <person name="Ciobanu D."/>
            <person name="Clum A."/>
            <person name="Salamov A."/>
            <person name="Andreopoulos B."/>
            <person name="Cheng J.F."/>
            <person name="Woyke T."/>
            <person name="Pelin A."/>
            <person name="Henrissat B."/>
            <person name="Reynolds N.K."/>
            <person name="Benny G.L."/>
            <person name="Smith M.E."/>
            <person name="James T.Y."/>
            <person name="Grigoriev I.V."/>
        </authorList>
    </citation>
    <scope>NUCLEOTIDE SEQUENCE [LARGE SCALE GENOMIC DNA]</scope>
    <source>
        <strain evidence="5">RSA 468</strain>
    </source>
</reference>
<dbReference type="AlphaFoldDB" id="A0A4P9ZPR3"/>
<accession>A0A4P9ZPR3</accession>
<evidence type="ECO:0000256" key="1">
    <source>
        <dbReference type="ARBA" id="ARBA00022658"/>
    </source>
</evidence>
<dbReference type="GO" id="GO:0007265">
    <property type="term" value="P:Ras protein signal transduction"/>
    <property type="evidence" value="ECO:0007669"/>
    <property type="project" value="TreeGrafter"/>
</dbReference>
<evidence type="ECO:0000313" key="4">
    <source>
        <dbReference type="EMBL" id="RKP35245.1"/>
    </source>
</evidence>
<dbReference type="InterPro" id="IPR036964">
    <property type="entry name" value="RASGEF_cat_dom_sf"/>
</dbReference>
<dbReference type="GO" id="GO:0005886">
    <property type="term" value="C:plasma membrane"/>
    <property type="evidence" value="ECO:0007669"/>
    <property type="project" value="TreeGrafter"/>
</dbReference>
<evidence type="ECO:0000313" key="5">
    <source>
        <dbReference type="Proteomes" id="UP000268162"/>
    </source>
</evidence>
<sequence length="233" mass="26801">LSVLDMEPKELFHQLTLMEHTMFRAISIDEFCHHGKCKDSGERQALAPKLNNLIRWFNRMAIWVAKQILTALELPDRIRLVQNFILIAHQCLIWHNYNTCFEIVSGLTLSSVKRLHQTWAGVSNKSQMMLNQLNTIMSQRPNYKMYRACLRGSSGVLHMGSHVAMLPFIGVHLTDLLYCDEGNVSYIDPSLPLVNCSKLRLMSAMLQKIQAAQQNKYPFKENAAVQSWIRTEV</sequence>
<dbReference type="SUPFAM" id="SSF48366">
    <property type="entry name" value="Ras GEF"/>
    <property type="match status" value="1"/>
</dbReference>
<evidence type="ECO:0000256" key="2">
    <source>
        <dbReference type="PROSITE-ProRule" id="PRU00168"/>
    </source>
</evidence>
<dbReference type="PROSITE" id="PS50009">
    <property type="entry name" value="RASGEF_CAT"/>
    <property type="match status" value="1"/>
</dbReference>
<feature type="domain" description="Ras-GEF" evidence="3">
    <location>
        <begin position="7"/>
        <end position="233"/>
    </location>
</feature>
<proteinExistence type="predicted"/>
<feature type="non-terminal residue" evidence="4">
    <location>
        <position position="233"/>
    </location>
</feature>
<dbReference type="CDD" id="cd00155">
    <property type="entry name" value="RasGEF"/>
    <property type="match status" value="1"/>
</dbReference>
<dbReference type="Pfam" id="PF00617">
    <property type="entry name" value="RasGEF"/>
    <property type="match status" value="1"/>
</dbReference>
<gene>
    <name evidence="4" type="ORF">BJ085DRAFT_8017</name>
</gene>
<name>A0A4P9ZPR3_9FUNG</name>
<dbReference type="GO" id="GO:0005085">
    <property type="term" value="F:guanyl-nucleotide exchange factor activity"/>
    <property type="evidence" value="ECO:0007669"/>
    <property type="project" value="UniProtKB-KW"/>
</dbReference>
<dbReference type="SMART" id="SM00147">
    <property type="entry name" value="RasGEF"/>
    <property type="match status" value="1"/>
</dbReference>
<dbReference type="InterPro" id="IPR008937">
    <property type="entry name" value="Ras-like_GEF"/>
</dbReference>